<reference evidence="2 3" key="1">
    <citation type="submission" date="2020-08" db="EMBL/GenBank/DDBJ databases">
        <title>Genomic Encyclopedia of Type Strains, Phase IV (KMG-IV): sequencing the most valuable type-strain genomes for metagenomic binning, comparative biology and taxonomic classification.</title>
        <authorList>
            <person name="Goeker M."/>
        </authorList>
    </citation>
    <scope>NUCLEOTIDE SEQUENCE [LARGE SCALE GENOMIC DNA]</scope>
    <source>
        <strain evidence="2 3">DSM 26385</strain>
    </source>
</reference>
<evidence type="ECO:0000313" key="2">
    <source>
        <dbReference type="EMBL" id="MBB4103843.1"/>
    </source>
</evidence>
<dbReference type="EMBL" id="JACIDU010000008">
    <property type="protein sequence ID" value="MBB4103843.1"/>
    <property type="molecule type" value="Genomic_DNA"/>
</dbReference>
<accession>A0A7W6K2B1</accession>
<evidence type="ECO:0000313" key="3">
    <source>
        <dbReference type="Proteomes" id="UP000584824"/>
    </source>
</evidence>
<evidence type="ECO:0000256" key="1">
    <source>
        <dbReference type="SAM" id="Phobius"/>
    </source>
</evidence>
<keyword evidence="1" id="KW-0812">Transmembrane</keyword>
<name>A0A7W6K2B1_9HYPH</name>
<organism evidence="2 3">
    <name type="scientific">Allorhizobium borbori</name>
    <dbReference type="NCBI Taxonomy" id="485907"/>
    <lineage>
        <taxon>Bacteria</taxon>
        <taxon>Pseudomonadati</taxon>
        <taxon>Pseudomonadota</taxon>
        <taxon>Alphaproteobacteria</taxon>
        <taxon>Hyphomicrobiales</taxon>
        <taxon>Rhizobiaceae</taxon>
        <taxon>Rhizobium/Agrobacterium group</taxon>
        <taxon>Allorhizobium</taxon>
    </lineage>
</organism>
<dbReference type="Proteomes" id="UP000584824">
    <property type="component" value="Unassembled WGS sequence"/>
</dbReference>
<proteinExistence type="predicted"/>
<protein>
    <submittedName>
        <fullName evidence="2">Uncharacterized protein</fullName>
    </submittedName>
</protein>
<sequence>MSLKHRINFPLATVRKSGPVVLVLMVVGLVVFMLGDAMPQTARYATFVRLAGDVRVQGEISDNKLAAAQAYLTPIIEQHICRSDILKAGMRLLLLDLDRKAATQTADERKEALGFAETYMRHGISCLPQDGDVWLRLAMIRQLQNSFPEEVATLANMSQMMAPADPDVLEARFTLWKILPPDTLALTVSARTADVNLLCSKKGAGVRRNVTDVCAKKSR</sequence>
<gene>
    <name evidence="2" type="ORF">GGQ66_002411</name>
</gene>
<dbReference type="RefSeq" id="WP_183792737.1">
    <property type="nucleotide sequence ID" value="NZ_JACIDU010000008.1"/>
</dbReference>
<keyword evidence="1" id="KW-1133">Transmembrane helix</keyword>
<comment type="caution">
    <text evidence="2">The sequence shown here is derived from an EMBL/GenBank/DDBJ whole genome shotgun (WGS) entry which is preliminary data.</text>
</comment>
<feature type="transmembrane region" description="Helical" evidence="1">
    <location>
        <begin position="20"/>
        <end position="39"/>
    </location>
</feature>
<keyword evidence="3" id="KW-1185">Reference proteome</keyword>
<keyword evidence="1" id="KW-0472">Membrane</keyword>
<dbReference type="AlphaFoldDB" id="A0A7W6K2B1"/>